<comment type="caution">
    <text evidence="1">The sequence shown here is derived from an EMBL/GenBank/DDBJ whole genome shotgun (WGS) entry which is preliminary data.</text>
</comment>
<keyword evidence="2" id="KW-1185">Reference proteome</keyword>
<evidence type="ECO:0000313" key="2">
    <source>
        <dbReference type="Proteomes" id="UP001234178"/>
    </source>
</evidence>
<dbReference type="EMBL" id="JAOYFB010000002">
    <property type="protein sequence ID" value="KAK4008405.1"/>
    <property type="molecule type" value="Genomic_DNA"/>
</dbReference>
<proteinExistence type="predicted"/>
<gene>
    <name evidence="1" type="ORF">OUZ56_013545</name>
</gene>
<evidence type="ECO:0008006" key="3">
    <source>
        <dbReference type="Google" id="ProtNLM"/>
    </source>
</evidence>
<evidence type="ECO:0000313" key="1">
    <source>
        <dbReference type="EMBL" id="KAK4008405.1"/>
    </source>
</evidence>
<name>A0ABQ9Z698_9CRUS</name>
<dbReference type="PANTHER" id="PTHR35180">
    <property type="entry name" value="PROTEIN CBG06219"/>
    <property type="match status" value="1"/>
</dbReference>
<dbReference type="PANTHER" id="PTHR35180:SF4">
    <property type="entry name" value="PROTEIN CBG06219"/>
    <property type="match status" value="1"/>
</dbReference>
<organism evidence="1 2">
    <name type="scientific">Daphnia magna</name>
    <dbReference type="NCBI Taxonomy" id="35525"/>
    <lineage>
        <taxon>Eukaryota</taxon>
        <taxon>Metazoa</taxon>
        <taxon>Ecdysozoa</taxon>
        <taxon>Arthropoda</taxon>
        <taxon>Crustacea</taxon>
        <taxon>Branchiopoda</taxon>
        <taxon>Diplostraca</taxon>
        <taxon>Cladocera</taxon>
        <taxon>Anomopoda</taxon>
        <taxon>Daphniidae</taxon>
        <taxon>Daphnia</taxon>
    </lineage>
</organism>
<protein>
    <recommendedName>
        <fullName evidence="3">WAP domain-containing protein</fullName>
    </recommendedName>
</protein>
<sequence length="113" mass="12656">MESKSCSRSLPKLNWNMANDFLFFFFSSFLIIALAGAVPSESQLNHTPLIMGPHCHMPISVNKTTCYWKGLSPFCFARDDCPENTFLICKDRCGDGGCCWTGEKALCCPMDQE</sequence>
<reference evidence="1 2" key="1">
    <citation type="journal article" date="2023" name="Nucleic Acids Res.">
        <title>The hologenome of Daphnia magna reveals possible DNA methylation and microbiome-mediated evolution of the host genome.</title>
        <authorList>
            <person name="Chaturvedi A."/>
            <person name="Li X."/>
            <person name="Dhandapani V."/>
            <person name="Marshall H."/>
            <person name="Kissane S."/>
            <person name="Cuenca-Cambronero M."/>
            <person name="Asole G."/>
            <person name="Calvet F."/>
            <person name="Ruiz-Romero M."/>
            <person name="Marangio P."/>
            <person name="Guigo R."/>
            <person name="Rago D."/>
            <person name="Mirbahai L."/>
            <person name="Eastwood N."/>
            <person name="Colbourne J.K."/>
            <person name="Zhou J."/>
            <person name="Mallon E."/>
            <person name="Orsini L."/>
        </authorList>
    </citation>
    <scope>NUCLEOTIDE SEQUENCE [LARGE SCALE GENOMIC DNA]</scope>
    <source>
        <strain evidence="1">LRV0_1</strain>
    </source>
</reference>
<dbReference type="Proteomes" id="UP001234178">
    <property type="component" value="Unassembled WGS sequence"/>
</dbReference>
<accession>A0ABQ9Z698</accession>